<sequence>MHKEGCQRAVCRGKTPTPLNKGQEPIPRRLMIMVAPFLLLFLISSQTHSQKLTTEENELNNKRCGVHFLGQPIQSNRLVKKSYGGREFEENEYPWTAVILRHGQPTCSGVQISPRHILTAAHCVLVYDDLEQRVLCAMNLSYSVVPVLSMPEDMSVFIGGGKVYCGGVFCQYNKTLYKVKKITSKEMNVCSFKDDLALIELSQNISEYDSTPICMPDDYTELNPVLYASGFGLDPSSPITFDNPSGDQAHGQQVVALRYDAVDQSLHLIRTKTFAKTIYPGDSGGPLFQVDQEGHQLKHDKLFQCRQTEFGLDLQIFRCVPSGRRIWTPELAKELSTSNCDFIEQKSTTTSRFRSCHGRKV</sequence>
<dbReference type="GO" id="GO:0006508">
    <property type="term" value="P:proteolysis"/>
    <property type="evidence" value="ECO:0007669"/>
    <property type="project" value="UniProtKB-KW"/>
</dbReference>
<dbReference type="PROSITE" id="PS00134">
    <property type="entry name" value="TRYPSIN_HIS"/>
    <property type="match status" value="1"/>
</dbReference>
<keyword evidence="1" id="KW-1015">Disulfide bond</keyword>
<accession>A0AA36ME36</accession>
<gene>
    <name evidence="6" type="ORF">CYNAS_LOCUS21827</name>
</gene>
<evidence type="ECO:0000259" key="5">
    <source>
        <dbReference type="PROSITE" id="PS50240"/>
    </source>
</evidence>
<organism evidence="6 7">
    <name type="scientific">Cylicocyclus nassatus</name>
    <name type="common">Nematode worm</name>
    <dbReference type="NCBI Taxonomy" id="53992"/>
    <lineage>
        <taxon>Eukaryota</taxon>
        <taxon>Metazoa</taxon>
        <taxon>Ecdysozoa</taxon>
        <taxon>Nematoda</taxon>
        <taxon>Chromadorea</taxon>
        <taxon>Rhabditida</taxon>
        <taxon>Rhabditina</taxon>
        <taxon>Rhabditomorpha</taxon>
        <taxon>Strongyloidea</taxon>
        <taxon>Strongylidae</taxon>
        <taxon>Cylicocyclus</taxon>
    </lineage>
</organism>
<dbReference type="SMART" id="SM00020">
    <property type="entry name" value="Tryp_SPc"/>
    <property type="match status" value="1"/>
</dbReference>
<dbReference type="InterPro" id="IPR001314">
    <property type="entry name" value="Peptidase_S1A"/>
</dbReference>
<dbReference type="EMBL" id="CATQJL010000326">
    <property type="protein sequence ID" value="CAJ0609844.1"/>
    <property type="molecule type" value="Genomic_DNA"/>
</dbReference>
<dbReference type="InterPro" id="IPR018114">
    <property type="entry name" value="TRYPSIN_HIS"/>
</dbReference>
<dbReference type="InterPro" id="IPR033116">
    <property type="entry name" value="TRYPSIN_SER"/>
</dbReference>
<dbReference type="InterPro" id="IPR009003">
    <property type="entry name" value="Peptidase_S1_PA"/>
</dbReference>
<feature type="domain" description="Peptidase S1" evidence="5">
    <location>
        <begin position="82"/>
        <end position="333"/>
    </location>
</feature>
<dbReference type="Proteomes" id="UP001176961">
    <property type="component" value="Unassembled WGS sequence"/>
</dbReference>
<keyword evidence="3" id="KW-0378">Hydrolase</keyword>
<proteinExistence type="inferred from homology"/>
<keyword evidence="7" id="KW-1185">Reference proteome</keyword>
<dbReference type="AlphaFoldDB" id="A0AA36ME36"/>
<dbReference type="Gene3D" id="2.40.10.10">
    <property type="entry name" value="Trypsin-like serine proteases"/>
    <property type="match status" value="1"/>
</dbReference>
<dbReference type="Pfam" id="PF00089">
    <property type="entry name" value="Trypsin"/>
    <property type="match status" value="1"/>
</dbReference>
<evidence type="ECO:0000313" key="7">
    <source>
        <dbReference type="Proteomes" id="UP001176961"/>
    </source>
</evidence>
<keyword evidence="3" id="KW-0720">Serine protease</keyword>
<reference evidence="6" key="1">
    <citation type="submission" date="2023-07" db="EMBL/GenBank/DDBJ databases">
        <authorList>
            <consortium name="CYATHOMIX"/>
        </authorList>
    </citation>
    <scope>NUCLEOTIDE SEQUENCE</scope>
    <source>
        <strain evidence="6">N/A</strain>
    </source>
</reference>
<evidence type="ECO:0000313" key="6">
    <source>
        <dbReference type="EMBL" id="CAJ0609844.1"/>
    </source>
</evidence>
<dbReference type="PROSITE" id="PS00135">
    <property type="entry name" value="TRYPSIN_SER"/>
    <property type="match status" value="1"/>
</dbReference>
<dbReference type="InterPro" id="IPR051487">
    <property type="entry name" value="Ser/Thr_Proteases_Immune/Dev"/>
</dbReference>
<dbReference type="InterPro" id="IPR001254">
    <property type="entry name" value="Trypsin_dom"/>
</dbReference>
<name>A0AA36ME36_CYLNA</name>
<dbReference type="PANTHER" id="PTHR24256">
    <property type="entry name" value="TRYPTASE-RELATED"/>
    <property type="match status" value="1"/>
</dbReference>
<evidence type="ECO:0000256" key="2">
    <source>
        <dbReference type="ARBA" id="ARBA00024195"/>
    </source>
</evidence>
<dbReference type="PRINTS" id="PR00722">
    <property type="entry name" value="CHYMOTRYPSIN"/>
</dbReference>
<comment type="similarity">
    <text evidence="2">Belongs to the peptidase S1 family. CLIP subfamily.</text>
</comment>
<evidence type="ECO:0000256" key="4">
    <source>
        <dbReference type="SAM" id="MobiDB-lite"/>
    </source>
</evidence>
<evidence type="ECO:0000256" key="3">
    <source>
        <dbReference type="RuleBase" id="RU363034"/>
    </source>
</evidence>
<evidence type="ECO:0000256" key="1">
    <source>
        <dbReference type="ARBA" id="ARBA00023157"/>
    </source>
</evidence>
<dbReference type="SUPFAM" id="SSF50494">
    <property type="entry name" value="Trypsin-like serine proteases"/>
    <property type="match status" value="1"/>
</dbReference>
<dbReference type="PROSITE" id="PS50240">
    <property type="entry name" value="TRYPSIN_DOM"/>
    <property type="match status" value="1"/>
</dbReference>
<dbReference type="GO" id="GO:0004252">
    <property type="term" value="F:serine-type endopeptidase activity"/>
    <property type="evidence" value="ECO:0007669"/>
    <property type="project" value="InterPro"/>
</dbReference>
<feature type="region of interest" description="Disordered" evidence="4">
    <location>
        <begin position="1"/>
        <end position="23"/>
    </location>
</feature>
<dbReference type="InterPro" id="IPR043504">
    <property type="entry name" value="Peptidase_S1_PA_chymotrypsin"/>
</dbReference>
<comment type="caution">
    <text evidence="6">The sequence shown here is derived from an EMBL/GenBank/DDBJ whole genome shotgun (WGS) entry which is preliminary data.</text>
</comment>
<protein>
    <recommendedName>
        <fullName evidence="5">Peptidase S1 domain-containing protein</fullName>
    </recommendedName>
</protein>
<keyword evidence="3" id="KW-0645">Protease</keyword>